<name>A0A328PJY9_9MOLU</name>
<organism evidence="1 2">
    <name type="scientific">Mycoplasma wenyonii</name>
    <dbReference type="NCBI Taxonomy" id="65123"/>
    <lineage>
        <taxon>Bacteria</taxon>
        <taxon>Bacillati</taxon>
        <taxon>Mycoplasmatota</taxon>
        <taxon>Mollicutes</taxon>
        <taxon>Mycoplasmataceae</taxon>
        <taxon>Mycoplasma</taxon>
    </lineage>
</organism>
<evidence type="ECO:0000313" key="2">
    <source>
        <dbReference type="Proteomes" id="UP000249762"/>
    </source>
</evidence>
<dbReference type="Proteomes" id="UP000249762">
    <property type="component" value="Unassembled WGS sequence"/>
</dbReference>
<feature type="non-terminal residue" evidence="1">
    <location>
        <position position="1"/>
    </location>
</feature>
<proteinExistence type="predicted"/>
<comment type="caution">
    <text evidence="1">The sequence shown here is derived from an EMBL/GenBank/DDBJ whole genome shotgun (WGS) entry which is preliminary data.</text>
</comment>
<dbReference type="AlphaFoldDB" id="A0A328PJY9"/>
<dbReference type="RefSeq" id="WP_181454137.1">
    <property type="nucleotide sequence ID" value="NZ_QKVO01000002.1"/>
</dbReference>
<accession>A0A328PJY9</accession>
<sequence>KGRRQCDIEIEGEKRFILEIHPSLSFKSDVKAGIASDDLYLKGRGYVGNESVNFEETILGRGHRSGGENRWQLKVFKSGTTRLGELSGGEGIDYGDDDIECGKDWFIVEKPTYEGEGDWEKAVSKVTFKLANCTDIAKGRKECEIKIAKEKFILKKKISFLSL</sequence>
<reference evidence="2" key="1">
    <citation type="submission" date="2018-06" db="EMBL/GenBank/DDBJ databases">
        <authorList>
            <person name="Martinez Ocampo F."/>
            <person name="Quiroz Castaneda R.E."/>
            <person name="Rojas Lopez X."/>
        </authorList>
    </citation>
    <scope>NUCLEOTIDE SEQUENCE [LARGE SCALE GENOMIC DNA]</scope>
    <source>
        <strain evidence="2">INIFAP02</strain>
    </source>
</reference>
<gene>
    <name evidence="1" type="ORF">DNK47_00795</name>
</gene>
<dbReference type="EMBL" id="QKVO01000002">
    <property type="protein sequence ID" value="RAO95152.1"/>
    <property type="molecule type" value="Genomic_DNA"/>
</dbReference>
<keyword evidence="2" id="KW-1185">Reference proteome</keyword>
<protein>
    <submittedName>
        <fullName evidence="1">Uncharacterized protein</fullName>
    </submittedName>
</protein>
<evidence type="ECO:0000313" key="1">
    <source>
        <dbReference type="EMBL" id="RAO95152.1"/>
    </source>
</evidence>